<feature type="compositionally biased region" description="Polar residues" evidence="1">
    <location>
        <begin position="301"/>
        <end position="316"/>
    </location>
</feature>
<feature type="region of interest" description="Disordered" evidence="1">
    <location>
        <begin position="76"/>
        <end position="328"/>
    </location>
</feature>
<dbReference type="EMBL" id="PGOL01004155">
    <property type="protein sequence ID" value="PKI38284.1"/>
    <property type="molecule type" value="Genomic_DNA"/>
</dbReference>
<dbReference type="PANTHER" id="PTHR34802">
    <property type="entry name" value="CHORISMATE SYNTHASE"/>
    <property type="match status" value="1"/>
</dbReference>
<gene>
    <name evidence="2" type="ORF">CRG98_041331</name>
</gene>
<reference evidence="2 3" key="1">
    <citation type="submission" date="2017-11" db="EMBL/GenBank/DDBJ databases">
        <title>De-novo sequencing of pomegranate (Punica granatum L.) genome.</title>
        <authorList>
            <person name="Akparov Z."/>
            <person name="Amiraslanov A."/>
            <person name="Hajiyeva S."/>
            <person name="Abbasov M."/>
            <person name="Kaur K."/>
            <person name="Hamwieh A."/>
            <person name="Solovyev V."/>
            <person name="Salamov A."/>
            <person name="Braich B."/>
            <person name="Kosarev P."/>
            <person name="Mahmoud A."/>
            <person name="Hajiyev E."/>
            <person name="Babayeva S."/>
            <person name="Izzatullayeva V."/>
            <person name="Mammadov A."/>
            <person name="Mammadov A."/>
            <person name="Sharifova S."/>
            <person name="Ojaghi J."/>
            <person name="Eynullazada K."/>
            <person name="Bayramov B."/>
            <person name="Abdulazimova A."/>
            <person name="Shahmuradov I."/>
        </authorList>
    </citation>
    <scope>NUCLEOTIDE SEQUENCE [LARGE SCALE GENOMIC DNA]</scope>
    <source>
        <strain evidence="3">cv. AG2017</strain>
        <tissue evidence="2">Leaf</tissue>
    </source>
</reference>
<accession>A0A2I0I2R6</accession>
<sequence length="1066" mass="116479">MSAMREVVEPPFRPLPPQGRLQEAWSGGGLSSGDLAPWERKSKISYSREFLLSMSGLDICKKLPSGFDQSILSEFEDASQEKHRIPGSLSSHGFRRNEYGSSPPTRGDLSNYNKGVHGRWDSRSSGRSDKDTDSQSGDSDSGKRYMNPSRRGWQAPEHDGLLGSGSFPRPSGYAPGASAPKFRPNDNYQLNKTTEPYQPPRPYKVDQAVPHPRRETNDSYNDETFGSSECTSEDKAEEERKRRASFELMRKEQQKAFQERQKVNPERRRDIFDITTLLEDSGHEKRTFHKNDEVDEHTEPQEFSSDPAKSSLSSQAPAPRPLVPPGFAGAMQERKSNMVEVKMVSEVTISCASDKTTSNGPSDDQEVKQVCDKMGLTMKQHGSIDIQKTLSSESDRNVSSVLDISIQSLNEKDLFGNNHLSDAVEPLSTKETIEVDSEKAAGNKIMVQSSDSSTVLEKLFGSALALDVSGSSSILKQQHGQGEDSWSPRTVQSSKFARWFLEEDKKPSVHPGSGQPNELLSLIVGGEKGASSVPDAQAPEQLWPNSLFQGSQPTEGHITSNATTATTNKSDELFIEGQLEAAPVLTCEDLENSILSEISESGTKQQEPLPRWGMSDAEVNEPIGGVDNRASLHLLSLLQKGTDHGDTLSIPNVNAKFSDCLGSVESETVGNEPDNPMDPTNGTLPNLGKTLTLETLFGTAFMKELQSVGAPVSAQRGSGSAGSAKAEAVEPQAFPFTQMEADVFSSRNGSETGALTLNHRQPSNLEKLDKQFVVLDDLQTNVEIPQLQNEVRLPEEDSLIAVNDPLNLRGFMPGSGPPTKTEVLSSQTTPAHIAEKLATLNGNLKEKFVGGQGSLPFHVPLNKMEPDPFQSLHLQQSSPQLRPQQFNPMGSNFNLLDSYPGHSDSQMKLMAQDFPGSMMRPPIQHPGTGFTGFDNPPGHHHSLLQQMHMSGGLPPAHQFQGYLRAPQGQHPHPNHQMPAFNHEMNPMQGLAFGAHRQPSFGGLDMAHPAPDIRGGNGHPETLQRLIEMELRNANAKQVHPVAAAGAGGHISQGIYGPELDMGFRYR</sequence>
<feature type="region of interest" description="Disordered" evidence="1">
    <location>
        <begin position="1"/>
        <end position="36"/>
    </location>
</feature>
<feature type="region of interest" description="Disordered" evidence="1">
    <location>
        <begin position="666"/>
        <end position="686"/>
    </location>
</feature>
<feature type="compositionally biased region" description="Polar residues" evidence="1">
    <location>
        <begin position="218"/>
        <end position="230"/>
    </location>
</feature>
<evidence type="ECO:0000313" key="2">
    <source>
        <dbReference type="EMBL" id="PKI38284.1"/>
    </source>
</evidence>
<dbReference type="AlphaFoldDB" id="A0A2I0I2R6"/>
<feature type="compositionally biased region" description="Basic and acidic residues" evidence="1">
    <location>
        <begin position="118"/>
        <end position="133"/>
    </location>
</feature>
<feature type="compositionally biased region" description="Basic and acidic residues" evidence="1">
    <location>
        <begin position="232"/>
        <end position="272"/>
    </location>
</feature>
<feature type="compositionally biased region" description="Polar residues" evidence="1">
    <location>
        <begin position="99"/>
        <end position="113"/>
    </location>
</feature>
<proteinExistence type="predicted"/>
<feature type="compositionally biased region" description="Polar residues" evidence="1">
    <location>
        <begin position="186"/>
        <end position="196"/>
    </location>
</feature>
<evidence type="ECO:0000256" key="1">
    <source>
        <dbReference type="SAM" id="MobiDB-lite"/>
    </source>
</evidence>
<name>A0A2I0I2R6_PUNGR</name>
<dbReference type="STRING" id="22663.A0A2I0I2R6"/>
<organism evidence="2 3">
    <name type="scientific">Punica granatum</name>
    <name type="common">Pomegranate</name>
    <dbReference type="NCBI Taxonomy" id="22663"/>
    <lineage>
        <taxon>Eukaryota</taxon>
        <taxon>Viridiplantae</taxon>
        <taxon>Streptophyta</taxon>
        <taxon>Embryophyta</taxon>
        <taxon>Tracheophyta</taxon>
        <taxon>Spermatophyta</taxon>
        <taxon>Magnoliopsida</taxon>
        <taxon>eudicotyledons</taxon>
        <taxon>Gunneridae</taxon>
        <taxon>Pentapetalae</taxon>
        <taxon>rosids</taxon>
        <taxon>malvids</taxon>
        <taxon>Myrtales</taxon>
        <taxon>Lythraceae</taxon>
        <taxon>Punica</taxon>
    </lineage>
</organism>
<comment type="caution">
    <text evidence="2">The sequence shown here is derived from an EMBL/GenBank/DDBJ whole genome shotgun (WGS) entry which is preliminary data.</text>
</comment>
<dbReference type="PANTHER" id="PTHR34802:SF1">
    <property type="entry name" value="CHORISMATE SYNTHASE"/>
    <property type="match status" value="1"/>
</dbReference>
<evidence type="ECO:0000313" key="3">
    <source>
        <dbReference type="Proteomes" id="UP000233551"/>
    </source>
</evidence>
<protein>
    <submittedName>
        <fullName evidence="2">Uncharacterized protein</fullName>
    </submittedName>
</protein>
<feature type="compositionally biased region" description="Basic and acidic residues" evidence="1">
    <location>
        <begin position="280"/>
        <end position="300"/>
    </location>
</feature>
<keyword evidence="3" id="KW-1185">Reference proteome</keyword>
<dbReference type="Proteomes" id="UP000233551">
    <property type="component" value="Unassembled WGS sequence"/>
</dbReference>